<dbReference type="CDD" id="cd06062">
    <property type="entry name" value="H2MP_MemB-H2up"/>
    <property type="match status" value="1"/>
</dbReference>
<keyword evidence="4" id="KW-0479">Metal-binding</keyword>
<dbReference type="Pfam" id="PF01750">
    <property type="entry name" value="HycI"/>
    <property type="match status" value="1"/>
</dbReference>
<dbReference type="PANTHER" id="PTHR30302:SF1">
    <property type="entry name" value="HYDROGENASE 2 MATURATION PROTEASE"/>
    <property type="match status" value="1"/>
</dbReference>
<keyword evidence="6" id="KW-0378">Hydrolase</keyword>
<dbReference type="SUPFAM" id="SSF53163">
    <property type="entry name" value="HybD-like"/>
    <property type="match status" value="1"/>
</dbReference>
<evidence type="ECO:0008006" key="9">
    <source>
        <dbReference type="Google" id="ProtNLM"/>
    </source>
</evidence>
<evidence type="ECO:0000256" key="1">
    <source>
        <dbReference type="ARBA" id="ARBA00006814"/>
    </source>
</evidence>
<dbReference type="InterPro" id="IPR000671">
    <property type="entry name" value="Peptidase_A31"/>
</dbReference>
<name>A0A2L1GMX0_9BACT</name>
<protein>
    <recommendedName>
        <fullName evidence="9">Hydrogenase expression/formation protein</fullName>
    </recommendedName>
</protein>
<evidence type="ECO:0000256" key="6">
    <source>
        <dbReference type="ARBA" id="ARBA00022801"/>
    </source>
</evidence>
<dbReference type="NCBIfam" id="TIGR00072">
    <property type="entry name" value="hydrog_prot"/>
    <property type="match status" value="1"/>
</dbReference>
<sequence>MRTLILGIGNLLLGDEGVGCRCVAALESRYSLPPEVVCEDGGTSGFELLPLIEDADTLIVIDAVADGRTPGTVILAEDDAVPRTMQQHVSLHQTGFCEVLAAAAVRDRRPGRLLLFGVEPKSLELGMELSPEAAQGMEKALEAVVKSLRDMGHQVQPKQAA</sequence>
<gene>
    <name evidence="7" type="ORF">CAY53_05665</name>
</gene>
<evidence type="ECO:0000256" key="3">
    <source>
        <dbReference type="ARBA" id="ARBA00022670"/>
    </source>
</evidence>
<dbReference type="AlphaFoldDB" id="A0A2L1GMX0"/>
<dbReference type="FunFam" id="3.40.50.1450:FF:000002">
    <property type="entry name" value="Hydrogenase 1 maturation protease"/>
    <property type="match status" value="1"/>
</dbReference>
<dbReference type="OrthoDB" id="9792731at2"/>
<evidence type="ECO:0000256" key="4">
    <source>
        <dbReference type="ARBA" id="ARBA00022723"/>
    </source>
</evidence>
<evidence type="ECO:0000313" key="7">
    <source>
        <dbReference type="EMBL" id="AVD71029.1"/>
    </source>
</evidence>
<dbReference type="GO" id="GO:0008047">
    <property type="term" value="F:enzyme activator activity"/>
    <property type="evidence" value="ECO:0007669"/>
    <property type="project" value="InterPro"/>
</dbReference>
<organism evidence="7 8">
    <name type="scientific">Desulfobulbus oralis</name>
    <dbReference type="NCBI Taxonomy" id="1986146"/>
    <lineage>
        <taxon>Bacteria</taxon>
        <taxon>Pseudomonadati</taxon>
        <taxon>Thermodesulfobacteriota</taxon>
        <taxon>Desulfobulbia</taxon>
        <taxon>Desulfobulbales</taxon>
        <taxon>Desulfobulbaceae</taxon>
        <taxon>Desulfobulbus</taxon>
    </lineage>
</organism>
<dbReference type="GO" id="GO:0004190">
    <property type="term" value="F:aspartic-type endopeptidase activity"/>
    <property type="evidence" value="ECO:0007669"/>
    <property type="project" value="UniProtKB-KW"/>
</dbReference>
<dbReference type="EMBL" id="CP021255">
    <property type="protein sequence ID" value="AVD71029.1"/>
    <property type="molecule type" value="Genomic_DNA"/>
</dbReference>
<dbReference type="PRINTS" id="PR00446">
    <property type="entry name" value="HYDRGNUPTAKE"/>
</dbReference>
<keyword evidence="8" id="KW-1185">Reference proteome</keyword>
<dbReference type="Proteomes" id="UP000239867">
    <property type="component" value="Chromosome"/>
</dbReference>
<evidence type="ECO:0000256" key="2">
    <source>
        <dbReference type="ARBA" id="ARBA00022596"/>
    </source>
</evidence>
<dbReference type="RefSeq" id="WP_104936306.1">
    <property type="nucleotide sequence ID" value="NZ_CP021255.1"/>
</dbReference>
<keyword evidence="3" id="KW-0645">Protease</keyword>
<evidence type="ECO:0000313" key="8">
    <source>
        <dbReference type="Proteomes" id="UP000239867"/>
    </source>
</evidence>
<dbReference type="Gene3D" id="3.40.50.1450">
    <property type="entry name" value="HybD-like"/>
    <property type="match status" value="1"/>
</dbReference>
<dbReference type="GO" id="GO:0046872">
    <property type="term" value="F:metal ion binding"/>
    <property type="evidence" value="ECO:0007669"/>
    <property type="project" value="UniProtKB-KW"/>
</dbReference>
<dbReference type="GO" id="GO:0016485">
    <property type="term" value="P:protein processing"/>
    <property type="evidence" value="ECO:0007669"/>
    <property type="project" value="TreeGrafter"/>
</dbReference>
<accession>A0A2L1GMX0</accession>
<dbReference type="PANTHER" id="PTHR30302">
    <property type="entry name" value="HYDROGENASE 1 MATURATION PROTEASE"/>
    <property type="match status" value="1"/>
</dbReference>
<keyword evidence="2" id="KW-0533">Nickel</keyword>
<comment type="similarity">
    <text evidence="1">Belongs to the peptidase A31 family.</text>
</comment>
<dbReference type="InterPro" id="IPR023430">
    <property type="entry name" value="Pept_HybD-like_dom_sf"/>
</dbReference>
<dbReference type="KEGG" id="deo:CAY53_05665"/>
<proteinExistence type="inferred from homology"/>
<evidence type="ECO:0000256" key="5">
    <source>
        <dbReference type="ARBA" id="ARBA00022750"/>
    </source>
</evidence>
<reference evidence="7 8" key="1">
    <citation type="journal article" date="2018" name="MBio">
        <title>Insights into the evolution of host association through the isolation and characterization of a novel human periodontal pathobiont, Desulfobulbus oralis.</title>
        <authorList>
            <person name="Cross K.L."/>
            <person name="Chirania P."/>
            <person name="Xiong W."/>
            <person name="Beall C.J."/>
            <person name="Elkins J.G."/>
            <person name="Giannone R.J."/>
            <person name="Griffen A.L."/>
            <person name="Guss A.M."/>
            <person name="Hettich R.L."/>
            <person name="Joshi S.S."/>
            <person name="Mokrzan E.M."/>
            <person name="Martin R.K."/>
            <person name="Zhulin I.B."/>
            <person name="Leys E.J."/>
            <person name="Podar M."/>
        </authorList>
    </citation>
    <scope>NUCLEOTIDE SEQUENCE [LARGE SCALE GENOMIC DNA]</scope>
    <source>
        <strain evidence="7 8">ORNL</strain>
    </source>
</reference>
<keyword evidence="5" id="KW-0064">Aspartyl protease</keyword>